<keyword evidence="2" id="KW-0677">Repeat</keyword>
<dbReference type="FunFam" id="3.40.50.300:FF:000428">
    <property type="entry name" value="TATA-binding protein-associated factor 172"/>
    <property type="match status" value="1"/>
</dbReference>
<evidence type="ECO:0000256" key="6">
    <source>
        <dbReference type="ARBA" id="ARBA00022840"/>
    </source>
</evidence>
<evidence type="ECO:0000256" key="8">
    <source>
        <dbReference type="ARBA" id="ARBA00023242"/>
    </source>
</evidence>
<dbReference type="InterPro" id="IPR022707">
    <property type="entry name" value="Mot1_central_dom"/>
</dbReference>
<dbReference type="CDD" id="cd17999">
    <property type="entry name" value="DEXHc_Mot1"/>
    <property type="match status" value="1"/>
</dbReference>
<dbReference type="EMBL" id="PKPP01002115">
    <property type="protein sequence ID" value="PWA77513.1"/>
    <property type="molecule type" value="Genomic_DNA"/>
</dbReference>
<dbReference type="SUPFAM" id="SSF52540">
    <property type="entry name" value="P-loop containing nucleoside triphosphate hydrolases"/>
    <property type="match status" value="2"/>
</dbReference>
<dbReference type="Gene3D" id="1.25.10.10">
    <property type="entry name" value="Leucine-rich Repeat Variant"/>
    <property type="match status" value="4"/>
</dbReference>
<dbReference type="InterPro" id="IPR044078">
    <property type="entry name" value="Mot1_ATP-bd"/>
</dbReference>
<dbReference type="CDD" id="cd18793">
    <property type="entry name" value="SF2_C_SNF"/>
    <property type="match status" value="1"/>
</dbReference>
<dbReference type="SMART" id="SM00490">
    <property type="entry name" value="HELICc"/>
    <property type="match status" value="1"/>
</dbReference>
<proteinExistence type="predicted"/>
<evidence type="ECO:0000313" key="13">
    <source>
        <dbReference type="Proteomes" id="UP000245207"/>
    </source>
</evidence>
<dbReference type="FunFam" id="1.25.10.10:FF:001520">
    <property type="entry name" value="Uncharacterized protein"/>
    <property type="match status" value="1"/>
</dbReference>
<keyword evidence="7" id="KW-0238">DNA-binding</keyword>
<dbReference type="PROSITE" id="PS51194">
    <property type="entry name" value="HELICASE_CTER"/>
    <property type="match status" value="1"/>
</dbReference>
<dbReference type="Gene3D" id="3.40.50.300">
    <property type="entry name" value="P-loop containing nucleotide triphosphate hydrolases"/>
    <property type="match status" value="1"/>
</dbReference>
<feature type="domain" description="Helicase ATP-binding" evidence="10">
    <location>
        <begin position="1630"/>
        <end position="1799"/>
    </location>
</feature>
<keyword evidence="8" id="KW-0539">Nucleus</keyword>
<dbReference type="PANTHER" id="PTHR36498">
    <property type="entry name" value="TATA-BINDING PROTEIN-ASSOCIATED FACTOR 172"/>
    <property type="match status" value="1"/>
</dbReference>
<dbReference type="InterPro" id="IPR038718">
    <property type="entry name" value="SNF2-like_sf"/>
</dbReference>
<dbReference type="InterPro" id="IPR001650">
    <property type="entry name" value="Helicase_C-like"/>
</dbReference>
<evidence type="ECO:0000256" key="5">
    <source>
        <dbReference type="ARBA" id="ARBA00022806"/>
    </source>
</evidence>
<dbReference type="Pfam" id="PF12054">
    <property type="entry name" value="DUF3535"/>
    <property type="match status" value="1"/>
</dbReference>
<keyword evidence="6" id="KW-0067">ATP-binding</keyword>
<organism evidence="12 13">
    <name type="scientific">Artemisia annua</name>
    <name type="common">Sweet wormwood</name>
    <dbReference type="NCBI Taxonomy" id="35608"/>
    <lineage>
        <taxon>Eukaryota</taxon>
        <taxon>Viridiplantae</taxon>
        <taxon>Streptophyta</taxon>
        <taxon>Embryophyta</taxon>
        <taxon>Tracheophyta</taxon>
        <taxon>Spermatophyta</taxon>
        <taxon>Magnoliopsida</taxon>
        <taxon>eudicotyledons</taxon>
        <taxon>Gunneridae</taxon>
        <taxon>Pentapetalae</taxon>
        <taxon>asterids</taxon>
        <taxon>campanulids</taxon>
        <taxon>Asterales</taxon>
        <taxon>Asteraceae</taxon>
        <taxon>Asteroideae</taxon>
        <taxon>Anthemideae</taxon>
        <taxon>Artemisiinae</taxon>
        <taxon>Artemisia</taxon>
    </lineage>
</organism>
<evidence type="ECO:0000256" key="2">
    <source>
        <dbReference type="ARBA" id="ARBA00022737"/>
    </source>
</evidence>
<dbReference type="Pfam" id="PF00271">
    <property type="entry name" value="Helicase_C"/>
    <property type="match status" value="1"/>
</dbReference>
<keyword evidence="13" id="KW-1185">Reference proteome</keyword>
<evidence type="ECO:0000256" key="9">
    <source>
        <dbReference type="SAM" id="MobiDB-lite"/>
    </source>
</evidence>
<evidence type="ECO:0000256" key="1">
    <source>
        <dbReference type="ARBA" id="ARBA00004123"/>
    </source>
</evidence>
<keyword evidence="4" id="KW-0378">Hydrolase</keyword>
<comment type="subcellular location">
    <subcellularLocation>
        <location evidence="1">Nucleus</location>
    </subcellularLocation>
</comment>
<dbReference type="InterPro" id="IPR014001">
    <property type="entry name" value="Helicase_ATP-bd"/>
</dbReference>
<dbReference type="GO" id="GO:0003677">
    <property type="term" value="F:DNA binding"/>
    <property type="evidence" value="ECO:0007669"/>
    <property type="project" value="UniProtKB-KW"/>
</dbReference>
<dbReference type="STRING" id="35608.A0A2U1NVF2"/>
<protein>
    <submittedName>
        <fullName evidence="12">DNA binding,ATP binding,helicase</fullName>
    </submittedName>
</protein>
<evidence type="ECO:0000256" key="4">
    <source>
        <dbReference type="ARBA" id="ARBA00022801"/>
    </source>
</evidence>
<name>A0A2U1NVF2_ARTAN</name>
<evidence type="ECO:0000313" key="12">
    <source>
        <dbReference type="EMBL" id="PWA77513.1"/>
    </source>
</evidence>
<dbReference type="InterPro" id="IPR000330">
    <property type="entry name" value="SNF2_N"/>
</dbReference>
<evidence type="ECO:0000256" key="3">
    <source>
        <dbReference type="ARBA" id="ARBA00022741"/>
    </source>
</evidence>
<dbReference type="Pfam" id="PF00176">
    <property type="entry name" value="SNF2-rel_dom"/>
    <property type="match status" value="1"/>
</dbReference>
<comment type="caution">
    <text evidence="12">The sequence shown here is derived from an EMBL/GenBank/DDBJ whole genome shotgun (WGS) entry which is preliminary data.</text>
</comment>
<dbReference type="GO" id="GO:0017025">
    <property type="term" value="F:TBP-class protein binding"/>
    <property type="evidence" value="ECO:0007669"/>
    <property type="project" value="InterPro"/>
</dbReference>
<dbReference type="OrthoDB" id="10252227at2759"/>
<dbReference type="GO" id="GO:0004386">
    <property type="term" value="F:helicase activity"/>
    <property type="evidence" value="ECO:0007669"/>
    <property type="project" value="UniProtKB-KW"/>
</dbReference>
<reference evidence="12 13" key="1">
    <citation type="journal article" date="2018" name="Mol. Plant">
        <title>The genome of Artemisia annua provides insight into the evolution of Asteraceae family and artemisinin biosynthesis.</title>
        <authorList>
            <person name="Shen Q."/>
            <person name="Zhang L."/>
            <person name="Liao Z."/>
            <person name="Wang S."/>
            <person name="Yan T."/>
            <person name="Shi P."/>
            <person name="Liu M."/>
            <person name="Fu X."/>
            <person name="Pan Q."/>
            <person name="Wang Y."/>
            <person name="Lv Z."/>
            <person name="Lu X."/>
            <person name="Zhang F."/>
            <person name="Jiang W."/>
            <person name="Ma Y."/>
            <person name="Chen M."/>
            <person name="Hao X."/>
            <person name="Li L."/>
            <person name="Tang Y."/>
            <person name="Lv G."/>
            <person name="Zhou Y."/>
            <person name="Sun X."/>
            <person name="Brodelius P.E."/>
            <person name="Rose J.K.C."/>
            <person name="Tang K."/>
        </authorList>
    </citation>
    <scope>NUCLEOTIDE SEQUENCE [LARGE SCALE GENOMIC DNA]</scope>
    <source>
        <strain evidence="13">cv. Huhao1</strain>
        <tissue evidence="12">Leaf</tissue>
    </source>
</reference>
<accession>A0A2U1NVF2</accession>
<dbReference type="SUPFAM" id="SSF48371">
    <property type="entry name" value="ARM repeat"/>
    <property type="match status" value="2"/>
</dbReference>
<dbReference type="InterPro" id="IPR027417">
    <property type="entry name" value="P-loop_NTPase"/>
</dbReference>
<dbReference type="InterPro" id="IPR011989">
    <property type="entry name" value="ARM-like"/>
</dbReference>
<keyword evidence="3" id="KW-0547">Nucleotide-binding</keyword>
<dbReference type="SMART" id="SM00487">
    <property type="entry name" value="DEXDc"/>
    <property type="match status" value="1"/>
</dbReference>
<dbReference type="PROSITE" id="PS51192">
    <property type="entry name" value="HELICASE_ATP_BIND_1"/>
    <property type="match status" value="1"/>
</dbReference>
<dbReference type="InterPro" id="IPR044972">
    <property type="entry name" value="Mot1"/>
</dbReference>
<keyword evidence="5 12" id="KW-0347">Helicase</keyword>
<dbReference type="GO" id="GO:0005524">
    <property type="term" value="F:ATP binding"/>
    <property type="evidence" value="ECO:0007669"/>
    <property type="project" value="UniProtKB-KW"/>
</dbReference>
<dbReference type="GO" id="GO:0005634">
    <property type="term" value="C:nucleus"/>
    <property type="evidence" value="ECO:0007669"/>
    <property type="project" value="UniProtKB-SubCell"/>
</dbReference>
<evidence type="ECO:0000259" key="11">
    <source>
        <dbReference type="PROSITE" id="PS51194"/>
    </source>
</evidence>
<feature type="domain" description="Helicase C-terminal" evidence="11">
    <location>
        <begin position="1983"/>
        <end position="2143"/>
    </location>
</feature>
<dbReference type="FunFam" id="3.40.50.10810:FF:000009">
    <property type="entry name" value="B-TFIID TATA-box-binding protein-associated factor 1"/>
    <property type="match status" value="1"/>
</dbReference>
<dbReference type="Proteomes" id="UP000245207">
    <property type="component" value="Unassembled WGS sequence"/>
</dbReference>
<dbReference type="Gene3D" id="3.40.50.10810">
    <property type="entry name" value="Tandem AAA-ATPase domain"/>
    <property type="match status" value="1"/>
</dbReference>
<gene>
    <name evidence="12" type="ORF">CTI12_AA223550</name>
</gene>
<sequence length="2209" mass="245066">MAQQSSRLQRLLTLLETGSTQATRFTAARQIGEIAKLHPQDLSSLLHKVSQYLRSKNWDTRVAAAHAIGAIAGCFKHSSVMELCNLVEAKMKEACINCSVEDVVLYPKSQPKISASTSFQSFELTKVLEFGALLASGGQEFELASDFSNNPKERAKQKQNLKRRLGMDGCEQFMDVNDMIRDEDLMMHKTNNTGSGAPPPFYLQRTGRNVQQFVVDVVPGYRPRRPSARERNLLKRKAKINSKDQTKGWSKDGEPDGSNTKELISPKGMSPDVPPSSSDASPDEDSSEQEKDGAWPFHNIVEQLILDIFDPVWEVRHGSVMALREILTHQGGCAGVVMSDNNSDAVVQTESDDKLGTAVKREREIDLNMQMKTEESEPNLKRQKSEDASFDPMQDLVSTTNDATLDMNKMVADNGNSMSVEQTNGSKSFDNKDLVEKVDILDGLPQNSELVNLIKRARNSSVKNSELLQDCGIRFLCVLSLDRFGDYVSDQVVAPVRETCAQALGAVLKYMPPLQVHETLNVLLKMQRRPEWEIRHGSLLGIKYLVAVRQEMLPDLLGRVLPACKAGLEDPDDDVRAVAADALIPTARAIVSLSGQMLHSIVMLLWDILLDLDDLSPSTSSVMNLLAEVYSQEEMISRMFSAQEGNQGLDLNEIVSTNDIARTVNFQENPYMLSTLAPRLWPFMRHSITSVRYSAIRTLERLLEAEYRRSISALGAVLKYMPPLQVHETLNVLLKMQRRPEWEIRHGSLLGIKYLVAVRQEMLPDLLGRVLPACKAGLEDPDDDVRAVAADALIPTARAIVSLSGQMLHSIVMLLWDILLDLDDLSPSTSSVMNLLAEVYSQEEMISRMFSAQEGNQGLDLNEIVSTNDIARTVNFQENPYMLSTLAPRLWPFMRHSITSVRYSAIRTLERLLEAEYRRSISVSSSSFWPSFILVDTLRIVFQNLLLESNQEILQCSERVWRLLLECPVKDLEAAARSYMSSWIELITTPYGSPLDATKMFWPLALPRKSHFKAAAKMRAVKLENGLYTHIVSDSAEGSVPYDRNGDSSMSSVKIIVGADSEISVTNTRIVTSTALGILASKLHETPNQYIFDPLWKAITSLSGVQRQVASMVLISWFKEMRSRGLSGSNYETLKSRLLELLTCTDPSFPTKGSRLPYAELSRTYEKMRNEASQLVSVLESCGMPMPMDVDNLTPDDAMSFASKLPVPSNDGASGEDSVGKNSIDEVESIKQRLLTTSGYLKCVQSNLHVTVTALGAAAVVWMSELPAKLNPIILPLMASVKREQEEALQTMAAEALAELIYHCVLRKPGPNDKLVKNLCGLICLDPSETPQAGVLTSIEIIEEQDLLPFGSNSTKAKPKVHILGGEDRSKVEGFICRRGSEFALKHLCNKFGSSLFEKLPKLWDCLTEVLKPIPPGDEGNVCQTIDAIKDPQVLINNIQVVRSIGSLLDETLRTQLMTLLPCVFHCVRHSHVAVRLAASRCITSMAKSMTVNLMGPIIENVIPMLGDMTSVNARQGAGMLMSLLVQGLGTDLVPYARLLVVPLLRCMSDCDHSVRRSVTHSFAALVPLLPLARGVPPPAGLSESLSKSTDDAEFLEQLVDNSHIEDYKVPTELKVTLRRYQQEGINWLAFLKRFNLHGILCDDMGLGKTLQSSAIVASDIVERRASNNVADSTSLIICPSTLVGHWVYEIEKFIDASVITTLQYVGSSQDRATLRSQFQKYNVIITSYDVIRKDVDHMKELFWNYCILDEGHIIKNSKSKITCAVKQLKAQHRLILSGTPIQNNVLELWSLFDFLMPGFLGTERQFQATYGKPLVAARDSKCSAKDAEAGVLAMEALHKQVMPFLLRRTKGEVLTDLPEKIIQDRYCDLSSVQLKLYEQFSGSHVKDEISGMVQSNETESGEGEGKAATSHVFQALQFLLKLCSHPLLVLGGKIQDSLPRVLPDIFATSSDVSAELHKLHHSPKLVALQEILEECGIGVDGSTSEGSVSVGQHRVLIFAQHKALLDIIEKDLFHAHMKSVTYLRLDGSVESEKRFDIVKSFNSDPTIDVLLLTTHVGGLGLNLTSADTLVFMEHDWNPMRDLQAMDRAHRLGQRKVVNVHRLIMRGTLEEKVMSLQKFKVSVANAVINSENASLKTMNTDQLLDLFTPADTKKGASTSKGSENNDGLSKVPGSGKGLKAILGGLEELWDQSQYTEEYNLSQFLAKLNA</sequence>
<evidence type="ECO:0000259" key="10">
    <source>
        <dbReference type="PROSITE" id="PS51192"/>
    </source>
</evidence>
<dbReference type="GO" id="GO:0016887">
    <property type="term" value="F:ATP hydrolysis activity"/>
    <property type="evidence" value="ECO:0007669"/>
    <property type="project" value="InterPro"/>
</dbReference>
<feature type="region of interest" description="Disordered" evidence="9">
    <location>
        <begin position="217"/>
        <end position="294"/>
    </location>
</feature>
<dbReference type="InterPro" id="IPR016024">
    <property type="entry name" value="ARM-type_fold"/>
</dbReference>
<dbReference type="InterPro" id="IPR049730">
    <property type="entry name" value="SNF2/RAD54-like_C"/>
</dbReference>
<feature type="compositionally biased region" description="Basic and acidic residues" evidence="9">
    <location>
        <begin position="241"/>
        <end position="254"/>
    </location>
</feature>
<evidence type="ECO:0000256" key="7">
    <source>
        <dbReference type="ARBA" id="ARBA00023125"/>
    </source>
</evidence>
<dbReference type="PANTHER" id="PTHR36498:SF1">
    <property type="entry name" value="TATA-BINDING PROTEIN-ASSOCIATED FACTOR 172"/>
    <property type="match status" value="1"/>
</dbReference>